<comment type="caution">
    <text evidence="1">The sequence shown here is derived from an EMBL/GenBank/DDBJ whole genome shotgun (WGS) entry which is preliminary data.</text>
</comment>
<sequence>MFYVAVFMKLDSAICYTAAVLIYIDYLPPIPASTANAVSCLHGGKDNHPIIAATAAKQMNVTDR</sequence>
<evidence type="ECO:0000313" key="1">
    <source>
        <dbReference type="EMBL" id="KRG22513.1"/>
    </source>
</evidence>
<organism evidence="1">
    <name type="scientific">Candidatus Berkiella aquae</name>
    <dbReference type="NCBI Taxonomy" id="295108"/>
    <lineage>
        <taxon>Bacteria</taxon>
        <taxon>Pseudomonadati</taxon>
        <taxon>Pseudomonadota</taxon>
        <taxon>Gammaproteobacteria</taxon>
        <taxon>Candidatus Berkiellales</taxon>
        <taxon>Candidatus Berkiellaceae</taxon>
        <taxon>Candidatus Berkiella</taxon>
    </lineage>
</organism>
<dbReference type="STRING" id="295108.HT99x_00049"/>
<reference evidence="1" key="1">
    <citation type="submission" date="2015-09" db="EMBL/GenBank/DDBJ databases">
        <title>Draft Genome Sequences of Two Novel Amoeba-resistant Intranuclear Bacteria, Candidatus Berkiella cookevillensis and Candidatus Berkiella aquae.</title>
        <authorList>
            <person name="Mehari Y.T."/>
            <person name="Arivett B.A."/>
            <person name="Farone A.L."/>
            <person name="Gunderson J.H."/>
            <person name="Farone M.B."/>
        </authorList>
    </citation>
    <scope>NUCLEOTIDE SEQUENCE [LARGE SCALE GENOMIC DNA]</scope>
    <source>
        <strain evidence="1">HT99</strain>
    </source>
</reference>
<protein>
    <submittedName>
        <fullName evidence="1">Uncharacterized protein</fullName>
    </submittedName>
</protein>
<name>A0A0Q9Z0G2_9GAMM</name>
<dbReference type="AlphaFoldDB" id="A0A0Q9Z0G2"/>
<gene>
    <name evidence="1" type="ORF">HT99x_00049</name>
</gene>
<dbReference type="EMBL" id="LKAJ01000001">
    <property type="protein sequence ID" value="KRG22513.1"/>
    <property type="molecule type" value="Genomic_DNA"/>
</dbReference>
<proteinExistence type="predicted"/>
<accession>A0A0Q9Z0G2</accession>